<sequence>MCGIAGFFGIGLSAPNAVLQAMGDAIRSRGPDDSGIFRSAEDGIGLVHRRLSIVDLSPAGHQPMQSSCRRYIIVFNGEIYNHPALREQLERAGQAPVWRGHSDTETLLAAIAAWGLRKALESTVGMFALALWDREKRELSLARDRLGEKPLYYGRVAGGLAFASELKALRVIPGFVGEVNRQALALYMRHNYVPGPFCIYAGIDKLIPGSLVTFNRQHVASGNFPEPERFWSAAAAAKNGLAEPLQFSSADEAADALEQKLRATLRGQMMADVPLGAFLSGGIDSSTIVALMQAEARAGGAPPVKTFTIGFGEDAFDEASYAQAVARHLGTEHSELYVTSHDALAVIPELPAIYDEPFADSSQLPTCLVSRMARQQVTVALSGDGGDELFGGYGRYRMAQRLWAKLAAVPLPLRKALAGMLRSVPVNAWDALYGVAQPLLPAGMRSGFPGDKIHKGAGLLHSANPAELYLNLISHWQPDEVVLGNDPGTGLLQQWPDLSELFEQMMLFDSCSYLPDDILVKVDRAAMSVGLETRVPLLDHRLFEFAWKLPRHMKVRDGEAKWLLRRVLYRHVPRELIERPKMGFAVPLEQWLRDPLRDWAEALLDRSRLSRDGYFDPEPIRRKWAEHLSGRRNWRFLLWDVLMFNAWLDQQ</sequence>
<evidence type="ECO:0000256" key="6">
    <source>
        <dbReference type="ARBA" id="ARBA00022962"/>
    </source>
</evidence>
<dbReference type="SUPFAM" id="SSF56235">
    <property type="entry name" value="N-terminal nucleophile aminohydrolases (Ntn hydrolases)"/>
    <property type="match status" value="1"/>
</dbReference>
<feature type="site" description="Important for beta-aspartyl-AMP intermediate formation" evidence="10">
    <location>
        <position position="384"/>
    </location>
</feature>
<evidence type="ECO:0000313" key="12">
    <source>
        <dbReference type="EMBL" id="OAI13852.1"/>
    </source>
</evidence>
<dbReference type="PIRSF" id="PIRSF001589">
    <property type="entry name" value="Asn_synthetase_glu-h"/>
    <property type="match status" value="1"/>
</dbReference>
<comment type="similarity">
    <text evidence="2">Belongs to the asparagine synthetase family.</text>
</comment>
<keyword evidence="4 9" id="KW-0547">Nucleotide-binding</keyword>
<dbReference type="GO" id="GO:0005829">
    <property type="term" value="C:cytosol"/>
    <property type="evidence" value="ECO:0007669"/>
    <property type="project" value="TreeGrafter"/>
</dbReference>
<dbReference type="Pfam" id="PF00733">
    <property type="entry name" value="Asn_synthase"/>
    <property type="match status" value="1"/>
</dbReference>
<dbReference type="EC" id="6.3.5.4" evidence="3"/>
<proteinExistence type="inferred from homology"/>
<comment type="pathway">
    <text evidence="1">Amino-acid biosynthesis; L-asparagine biosynthesis; L-asparagine from L-aspartate (L-Gln route): step 1/1.</text>
</comment>
<accession>A0A177N7K8</accession>
<evidence type="ECO:0000256" key="4">
    <source>
        <dbReference type="ARBA" id="ARBA00022741"/>
    </source>
</evidence>
<reference evidence="12 13" key="1">
    <citation type="submission" date="2016-03" db="EMBL/GenBank/DDBJ databases">
        <authorList>
            <person name="Ploux O."/>
        </authorList>
    </citation>
    <scope>NUCLEOTIDE SEQUENCE [LARGE SCALE GENOMIC DNA]</scope>
    <source>
        <strain evidence="12 13">R-45378</strain>
    </source>
</reference>
<feature type="domain" description="Glutamine amidotransferase type-2" evidence="11">
    <location>
        <begin position="2"/>
        <end position="217"/>
    </location>
</feature>
<evidence type="ECO:0000256" key="8">
    <source>
        <dbReference type="PIRSR" id="PIRSR001589-1"/>
    </source>
</evidence>
<dbReference type="EMBL" id="LUUJ01000095">
    <property type="protein sequence ID" value="OAI13852.1"/>
    <property type="molecule type" value="Genomic_DNA"/>
</dbReference>
<dbReference type="InterPro" id="IPR006426">
    <property type="entry name" value="Asn_synth_AEB"/>
</dbReference>
<dbReference type="GO" id="GO:0006529">
    <property type="term" value="P:asparagine biosynthetic process"/>
    <property type="evidence" value="ECO:0007669"/>
    <property type="project" value="UniProtKB-KW"/>
</dbReference>
<dbReference type="Proteomes" id="UP000077857">
    <property type="component" value="Unassembled WGS sequence"/>
</dbReference>
<dbReference type="GO" id="GO:0004066">
    <property type="term" value="F:asparagine synthase (glutamine-hydrolyzing) activity"/>
    <property type="evidence" value="ECO:0007669"/>
    <property type="project" value="UniProtKB-EC"/>
</dbReference>
<dbReference type="RefSeq" id="WP_064041292.1">
    <property type="nucleotide sequence ID" value="NZ_LUUJ01000095.1"/>
</dbReference>
<evidence type="ECO:0000256" key="10">
    <source>
        <dbReference type="PIRSR" id="PIRSR001589-3"/>
    </source>
</evidence>
<dbReference type="GO" id="GO:0005524">
    <property type="term" value="F:ATP binding"/>
    <property type="evidence" value="ECO:0007669"/>
    <property type="project" value="UniProtKB-KW"/>
</dbReference>
<comment type="caution">
    <text evidence="12">The sequence shown here is derived from an EMBL/GenBank/DDBJ whole genome shotgun (WGS) entry which is preliminary data.</text>
</comment>
<dbReference type="PROSITE" id="PS51278">
    <property type="entry name" value="GATASE_TYPE_2"/>
    <property type="match status" value="1"/>
</dbReference>
<dbReference type="InterPro" id="IPR051786">
    <property type="entry name" value="ASN_synthetase/amidase"/>
</dbReference>
<feature type="binding site" evidence="9">
    <location>
        <position position="309"/>
    </location>
    <ligand>
        <name>ATP</name>
        <dbReference type="ChEBI" id="CHEBI:30616"/>
    </ligand>
</feature>
<evidence type="ECO:0000256" key="3">
    <source>
        <dbReference type="ARBA" id="ARBA00012737"/>
    </source>
</evidence>
<dbReference type="NCBIfam" id="TIGR01536">
    <property type="entry name" value="asn_synth_AEB"/>
    <property type="match status" value="1"/>
</dbReference>
<dbReference type="CDD" id="cd01991">
    <property type="entry name" value="Asn_synthase_B_C"/>
    <property type="match status" value="1"/>
</dbReference>
<comment type="catalytic activity">
    <reaction evidence="7">
        <text>L-aspartate + L-glutamine + ATP + H2O = L-asparagine + L-glutamate + AMP + diphosphate + H(+)</text>
        <dbReference type="Rhea" id="RHEA:12228"/>
        <dbReference type="ChEBI" id="CHEBI:15377"/>
        <dbReference type="ChEBI" id="CHEBI:15378"/>
        <dbReference type="ChEBI" id="CHEBI:29985"/>
        <dbReference type="ChEBI" id="CHEBI:29991"/>
        <dbReference type="ChEBI" id="CHEBI:30616"/>
        <dbReference type="ChEBI" id="CHEBI:33019"/>
        <dbReference type="ChEBI" id="CHEBI:58048"/>
        <dbReference type="ChEBI" id="CHEBI:58359"/>
        <dbReference type="ChEBI" id="CHEBI:456215"/>
        <dbReference type="EC" id="6.3.5.4"/>
    </reaction>
</comment>
<feature type="active site" description="For GATase activity" evidence="8">
    <location>
        <position position="2"/>
    </location>
</feature>
<keyword evidence="8" id="KW-0028">Amino-acid biosynthesis</keyword>
<keyword evidence="6 8" id="KW-0315">Glutamine amidotransferase</keyword>
<dbReference type="Pfam" id="PF13522">
    <property type="entry name" value="GATase_6"/>
    <property type="match status" value="1"/>
</dbReference>
<keyword evidence="5 9" id="KW-0067">ATP-binding</keyword>
<dbReference type="PANTHER" id="PTHR43284:SF1">
    <property type="entry name" value="ASPARAGINE SYNTHETASE"/>
    <property type="match status" value="1"/>
</dbReference>
<dbReference type="Gene3D" id="3.40.50.620">
    <property type="entry name" value="HUPs"/>
    <property type="match status" value="1"/>
</dbReference>
<dbReference type="SUPFAM" id="SSF52402">
    <property type="entry name" value="Adenine nucleotide alpha hydrolases-like"/>
    <property type="match status" value="1"/>
</dbReference>
<dbReference type="Gene3D" id="3.60.20.10">
    <property type="entry name" value="Glutamine Phosphoribosylpyrophosphate, subunit 1, domain 1"/>
    <property type="match status" value="1"/>
</dbReference>
<dbReference type="CDD" id="cd00712">
    <property type="entry name" value="AsnB"/>
    <property type="match status" value="1"/>
</dbReference>
<dbReference type="PANTHER" id="PTHR43284">
    <property type="entry name" value="ASPARAGINE SYNTHETASE (GLUTAMINE-HYDROLYZING)"/>
    <property type="match status" value="1"/>
</dbReference>
<evidence type="ECO:0000256" key="1">
    <source>
        <dbReference type="ARBA" id="ARBA00005187"/>
    </source>
</evidence>
<evidence type="ECO:0000256" key="7">
    <source>
        <dbReference type="ARBA" id="ARBA00048741"/>
    </source>
</evidence>
<dbReference type="OrthoDB" id="9763290at2"/>
<feature type="binding site" evidence="9">
    <location>
        <begin position="382"/>
        <end position="383"/>
    </location>
    <ligand>
        <name>ATP</name>
        <dbReference type="ChEBI" id="CHEBI:30616"/>
    </ligand>
</feature>
<evidence type="ECO:0000259" key="11">
    <source>
        <dbReference type="PROSITE" id="PS51278"/>
    </source>
</evidence>
<evidence type="ECO:0000313" key="13">
    <source>
        <dbReference type="Proteomes" id="UP000077857"/>
    </source>
</evidence>
<dbReference type="AlphaFoldDB" id="A0A177N7K8"/>
<name>A0A177N7K8_9GAMM</name>
<protein>
    <recommendedName>
        <fullName evidence="3">asparagine synthase (glutamine-hydrolyzing)</fullName>
        <ecNumber evidence="3">6.3.5.4</ecNumber>
    </recommendedName>
</protein>
<keyword evidence="8" id="KW-0061">Asparagine biosynthesis</keyword>
<feature type="binding site" evidence="9">
    <location>
        <position position="103"/>
    </location>
    <ligand>
        <name>L-glutamine</name>
        <dbReference type="ChEBI" id="CHEBI:58359"/>
    </ligand>
</feature>
<evidence type="ECO:0000256" key="2">
    <source>
        <dbReference type="ARBA" id="ARBA00005752"/>
    </source>
</evidence>
<evidence type="ECO:0000256" key="9">
    <source>
        <dbReference type="PIRSR" id="PIRSR001589-2"/>
    </source>
</evidence>
<evidence type="ECO:0000256" key="5">
    <source>
        <dbReference type="ARBA" id="ARBA00022840"/>
    </source>
</evidence>
<dbReference type="InterPro" id="IPR029055">
    <property type="entry name" value="Ntn_hydrolases_N"/>
</dbReference>
<organism evidence="12 13">
    <name type="scientific">Methylomonas koyamae</name>
    <dbReference type="NCBI Taxonomy" id="702114"/>
    <lineage>
        <taxon>Bacteria</taxon>
        <taxon>Pseudomonadati</taxon>
        <taxon>Pseudomonadota</taxon>
        <taxon>Gammaproteobacteria</taxon>
        <taxon>Methylococcales</taxon>
        <taxon>Methylococcaceae</taxon>
        <taxon>Methylomonas</taxon>
    </lineage>
</organism>
<dbReference type="InterPro" id="IPR017932">
    <property type="entry name" value="GATase_2_dom"/>
</dbReference>
<dbReference type="InterPro" id="IPR014729">
    <property type="entry name" value="Rossmann-like_a/b/a_fold"/>
</dbReference>
<dbReference type="InterPro" id="IPR033738">
    <property type="entry name" value="AsnB_N"/>
</dbReference>
<gene>
    <name evidence="12" type="ORF">A1507_16335</name>
</gene>
<dbReference type="InterPro" id="IPR001962">
    <property type="entry name" value="Asn_synthase"/>
</dbReference>